<accession>D6PD63</accession>
<dbReference type="AlphaFoldDB" id="D6PD63"/>
<organism evidence="1">
    <name type="scientific">uncultured marine bacterium MedDCM-OCT-S04-C7</name>
    <dbReference type="NCBI Taxonomy" id="743059"/>
    <lineage>
        <taxon>Bacteria</taxon>
        <taxon>environmental samples</taxon>
    </lineage>
</organism>
<evidence type="ECO:0000313" key="1">
    <source>
        <dbReference type="EMBL" id="ADD93664.1"/>
    </source>
</evidence>
<reference evidence="1" key="1">
    <citation type="journal article" date="2010" name="ISME J.">
        <title>Metagenome of the Mediterranean deep chlorophyll maximum studied by direct and fosmid library 454 pyrosequencing.</title>
        <authorList>
            <person name="Ghai R."/>
            <person name="Martin-Cuadrado A.B."/>
            <person name="Molto A.G."/>
            <person name="Heredia I.G."/>
            <person name="Cabrera R."/>
            <person name="Martin J."/>
            <person name="Verdu M."/>
            <person name="Deschamps P."/>
            <person name="Moreira D."/>
            <person name="Lopez-Garcia P."/>
            <person name="Mira A."/>
            <person name="Rodriguez-Valera F."/>
        </authorList>
    </citation>
    <scope>NUCLEOTIDE SEQUENCE</scope>
</reference>
<proteinExistence type="predicted"/>
<sequence length="60" mass="6630">MPELLLFVPGGLVHPVQFQSHPALEASFCPQRLTLKGSLNEMKLIAFSLSVAYPPESKTY</sequence>
<dbReference type="EMBL" id="GU942992">
    <property type="protein sequence ID" value="ADD93664.1"/>
    <property type="molecule type" value="Genomic_DNA"/>
</dbReference>
<protein>
    <submittedName>
        <fullName evidence="1">Uncharacterized protein</fullName>
    </submittedName>
</protein>
<name>D6PD63_9BACT</name>